<keyword evidence="1" id="KW-0238">DNA-binding</keyword>
<feature type="domain" description="HTH cro/C1-type" evidence="2">
    <location>
        <begin position="11"/>
        <end position="56"/>
    </location>
</feature>
<dbReference type="InterPro" id="IPR010982">
    <property type="entry name" value="Lambda_DNA-bd_dom_sf"/>
</dbReference>
<dbReference type="RefSeq" id="WP_050004998.1">
    <property type="nucleotide sequence ID" value="NZ_CAUEXJ010000012.1"/>
</dbReference>
<dbReference type="PANTHER" id="PTHR46558">
    <property type="entry name" value="TRACRIPTIONAL REGULATORY PROTEIN-RELATED-RELATED"/>
    <property type="match status" value="1"/>
</dbReference>
<keyword evidence="4" id="KW-1185">Reference proteome</keyword>
<protein>
    <recommendedName>
        <fullName evidence="2">HTH cro/C1-type domain-containing protein</fullName>
    </recommendedName>
</protein>
<gene>
    <name evidence="3" type="ORF">TQ39_06890</name>
</gene>
<evidence type="ECO:0000259" key="2">
    <source>
        <dbReference type="PROSITE" id="PS50943"/>
    </source>
</evidence>
<evidence type="ECO:0000256" key="1">
    <source>
        <dbReference type="ARBA" id="ARBA00023125"/>
    </source>
</evidence>
<evidence type="ECO:0000313" key="3">
    <source>
        <dbReference type="EMBL" id="KJF40359.1"/>
    </source>
</evidence>
<comment type="caution">
    <text evidence="3">The sequence shown here is derived from an EMBL/GenBank/DDBJ whole genome shotgun (WGS) entry which is preliminary data.</text>
</comment>
<dbReference type="Gene3D" id="1.10.260.40">
    <property type="entry name" value="lambda repressor-like DNA-binding domains"/>
    <property type="match status" value="1"/>
</dbReference>
<dbReference type="Pfam" id="PF01381">
    <property type="entry name" value="HTH_3"/>
    <property type="match status" value="1"/>
</dbReference>
<dbReference type="PANTHER" id="PTHR46558:SF14">
    <property type="entry name" value="HTH-TYPE TRANSCRIPTIONAL REGULATOR ANSR"/>
    <property type="match status" value="1"/>
</dbReference>
<organism evidence="3 4">
    <name type="scientific">Ruthenibacterium lactatiformans</name>
    <dbReference type="NCBI Taxonomy" id="1550024"/>
    <lineage>
        <taxon>Bacteria</taxon>
        <taxon>Bacillati</taxon>
        <taxon>Bacillota</taxon>
        <taxon>Clostridia</taxon>
        <taxon>Eubacteriales</taxon>
        <taxon>Oscillospiraceae</taxon>
        <taxon>Ruthenibacterium</taxon>
    </lineage>
</organism>
<dbReference type="SMART" id="SM00530">
    <property type="entry name" value="HTH_XRE"/>
    <property type="match status" value="1"/>
</dbReference>
<name>A0A0D8J0T7_9FIRM</name>
<dbReference type="InterPro" id="IPR001387">
    <property type="entry name" value="Cro/C1-type_HTH"/>
</dbReference>
<dbReference type="EMBL" id="JXXK01000007">
    <property type="protein sequence ID" value="KJF40359.1"/>
    <property type="molecule type" value="Genomic_DNA"/>
</dbReference>
<proteinExistence type="predicted"/>
<dbReference type="GO" id="GO:0003677">
    <property type="term" value="F:DNA binding"/>
    <property type="evidence" value="ECO:0007669"/>
    <property type="project" value="UniProtKB-KW"/>
</dbReference>
<dbReference type="AlphaFoldDB" id="A0A0D8J0T7"/>
<dbReference type="CDD" id="cd00093">
    <property type="entry name" value="HTH_XRE"/>
    <property type="match status" value="1"/>
</dbReference>
<accession>A0A0D8J0T7</accession>
<sequence>MFARCVRRGDLSRQELAGYLQISRGSYTNYEIGARGIPVEVFIKLADYYNVSVDYLMGRTKNPKKE</sequence>
<dbReference type="SUPFAM" id="SSF47413">
    <property type="entry name" value="lambda repressor-like DNA-binding domains"/>
    <property type="match status" value="1"/>
</dbReference>
<dbReference type="Proteomes" id="UP000032483">
    <property type="component" value="Unassembled WGS sequence"/>
</dbReference>
<dbReference type="GeneID" id="42856337"/>
<evidence type="ECO:0000313" key="4">
    <source>
        <dbReference type="Proteomes" id="UP000032483"/>
    </source>
</evidence>
<dbReference type="PROSITE" id="PS50943">
    <property type="entry name" value="HTH_CROC1"/>
    <property type="match status" value="1"/>
</dbReference>
<reference evidence="3" key="1">
    <citation type="submission" date="2015-02" db="EMBL/GenBank/DDBJ databases">
        <title>A novel member of the family Ruminococcaceae isolated from human feces.</title>
        <authorList>
            <person name="Shkoporov A.N."/>
            <person name="Chaplin A.V."/>
            <person name="Motuzova O.V."/>
            <person name="Kafarskaia L.I."/>
            <person name="Khokhlova E.V."/>
            <person name="Efimov B.A."/>
        </authorList>
    </citation>
    <scope>NUCLEOTIDE SEQUENCE [LARGE SCALE GENOMIC DNA]</scope>
    <source>
        <strain evidence="3">585-1</strain>
    </source>
</reference>